<dbReference type="AlphaFoldDB" id="A0AA40K986"/>
<reference evidence="2" key="1">
    <citation type="submission" date="2023-06" db="EMBL/GenBank/DDBJ databases">
        <title>Genome-scale phylogeny and comparative genomics of the fungal order Sordariales.</title>
        <authorList>
            <consortium name="Lawrence Berkeley National Laboratory"/>
            <person name="Hensen N."/>
            <person name="Bonometti L."/>
            <person name="Westerberg I."/>
            <person name="Brannstrom I.O."/>
            <person name="Guillou S."/>
            <person name="Cros-Aarteil S."/>
            <person name="Calhoun S."/>
            <person name="Haridas S."/>
            <person name="Kuo A."/>
            <person name="Mondo S."/>
            <person name="Pangilinan J."/>
            <person name="Riley R."/>
            <person name="LaButti K."/>
            <person name="Andreopoulos B."/>
            <person name="Lipzen A."/>
            <person name="Chen C."/>
            <person name="Yanf M."/>
            <person name="Daum C."/>
            <person name="Ng V."/>
            <person name="Clum A."/>
            <person name="Steindorff A."/>
            <person name="Ohm R."/>
            <person name="Martin F."/>
            <person name="Silar P."/>
            <person name="Natvig D."/>
            <person name="Lalanne C."/>
            <person name="Gautier V."/>
            <person name="Ament-velasquez S.L."/>
            <person name="Kruys A."/>
            <person name="Hutchinson M.I."/>
            <person name="Powell A.J."/>
            <person name="Barry K."/>
            <person name="Miller A.N."/>
            <person name="Grigoriev I.V."/>
            <person name="Debuchy R."/>
            <person name="Gladieux P."/>
            <person name="Thoren M.H."/>
            <person name="Johannesson H."/>
        </authorList>
    </citation>
    <scope>NUCLEOTIDE SEQUENCE</scope>
    <source>
        <strain evidence="2">SMH3187-1</strain>
    </source>
</reference>
<name>A0AA40K986_9PEZI</name>
<feature type="region of interest" description="Disordered" evidence="1">
    <location>
        <begin position="85"/>
        <end position="128"/>
    </location>
</feature>
<keyword evidence="3" id="KW-1185">Reference proteome</keyword>
<sequence>MTIIVYSLDPALRADSVLHLFLFLDSASPMALEGPEAMFCFISIATKWGRRQLPRWDRSMPTCLENPGHRSESLGPCPRASAPKASGFYHRCPPKADRPRQNTGARSKSIFHQDPFLPIPANSPQPTNDTRIPGPQLERQRVNMAQTAAPWPLVQDAKSILFRAVREDRDRPLTARAARPWLTLSERAMTTRTPSITCFKLTSGGEMTRARERSPDQRRSLLSGPWGMAF</sequence>
<evidence type="ECO:0000313" key="2">
    <source>
        <dbReference type="EMBL" id="KAK0750510.1"/>
    </source>
</evidence>
<protein>
    <submittedName>
        <fullName evidence="2">Uncharacterized protein</fullName>
    </submittedName>
</protein>
<feature type="compositionally biased region" description="Basic and acidic residues" evidence="1">
    <location>
        <begin position="208"/>
        <end position="219"/>
    </location>
</feature>
<gene>
    <name evidence="2" type="ORF">B0T18DRAFT_129268</name>
</gene>
<feature type="region of interest" description="Disordered" evidence="1">
    <location>
        <begin position="204"/>
        <end position="230"/>
    </location>
</feature>
<dbReference type="EMBL" id="JAUKUD010000003">
    <property type="protein sequence ID" value="KAK0750510.1"/>
    <property type="molecule type" value="Genomic_DNA"/>
</dbReference>
<accession>A0AA40K986</accession>
<evidence type="ECO:0000313" key="3">
    <source>
        <dbReference type="Proteomes" id="UP001172155"/>
    </source>
</evidence>
<comment type="caution">
    <text evidence="2">The sequence shown here is derived from an EMBL/GenBank/DDBJ whole genome shotgun (WGS) entry which is preliminary data.</text>
</comment>
<evidence type="ECO:0000256" key="1">
    <source>
        <dbReference type="SAM" id="MobiDB-lite"/>
    </source>
</evidence>
<organism evidence="2 3">
    <name type="scientific">Schizothecium vesticola</name>
    <dbReference type="NCBI Taxonomy" id="314040"/>
    <lineage>
        <taxon>Eukaryota</taxon>
        <taxon>Fungi</taxon>
        <taxon>Dikarya</taxon>
        <taxon>Ascomycota</taxon>
        <taxon>Pezizomycotina</taxon>
        <taxon>Sordariomycetes</taxon>
        <taxon>Sordariomycetidae</taxon>
        <taxon>Sordariales</taxon>
        <taxon>Schizotheciaceae</taxon>
        <taxon>Schizothecium</taxon>
    </lineage>
</organism>
<proteinExistence type="predicted"/>
<dbReference type="Proteomes" id="UP001172155">
    <property type="component" value="Unassembled WGS sequence"/>
</dbReference>